<dbReference type="GO" id="GO:0005666">
    <property type="term" value="C:RNA polymerase III complex"/>
    <property type="evidence" value="ECO:0007669"/>
    <property type="project" value="InterPro"/>
</dbReference>
<accession>A0AAD8JG56</accession>
<proteinExistence type="inferred from homology"/>
<gene>
    <name evidence="6" type="ORF">POM88_002691</name>
</gene>
<evidence type="ECO:0000313" key="6">
    <source>
        <dbReference type="EMBL" id="KAK1403086.1"/>
    </source>
</evidence>
<dbReference type="AlphaFoldDB" id="A0AAD8JG56"/>
<dbReference type="InterPro" id="IPR007832">
    <property type="entry name" value="RNA_pol_Rpc34"/>
</dbReference>
<comment type="caution">
    <text evidence="6">The sequence shown here is derived from an EMBL/GenBank/DDBJ whole genome shotgun (WGS) entry which is preliminary data.</text>
</comment>
<dbReference type="InterPro" id="IPR036388">
    <property type="entry name" value="WH-like_DNA-bd_sf"/>
</dbReference>
<dbReference type="Proteomes" id="UP001237642">
    <property type="component" value="Unassembled WGS sequence"/>
</dbReference>
<sequence length="242" mass="26857">MSRVQDTMALKRKRGDQSLLTQSLGDADHNVLNIIKGKEGRGISSGELKKVSNLPTTQFNKSIKTLVARQLIKEVPNIKTSWGKHYMGAEFEPSAELTGGYWYADGKLDQELINSFKKICFQILQQKLKVATAEGVHSFFIKRKLYNGEISRDQIAEILRSMVLDNQIVEVKSTGLEEYHSIPVGEVCYRCATGGGLGETSKTKTGAMVSIPCGVCPNIRLCTPDGVISPTNCVYYTKWLDF</sequence>
<evidence type="ECO:0000256" key="4">
    <source>
        <dbReference type="ARBA" id="ARBA00023163"/>
    </source>
</evidence>
<keyword evidence="5" id="KW-0539">Nucleus</keyword>
<evidence type="ECO:0000313" key="7">
    <source>
        <dbReference type="Proteomes" id="UP001237642"/>
    </source>
</evidence>
<keyword evidence="4" id="KW-0804">Transcription</keyword>
<dbReference type="PANTHER" id="PTHR12780">
    <property type="entry name" value="RNA POLYMERASE III DNA DIRECTED , 39KD SUBUNIT-RELATED"/>
    <property type="match status" value="1"/>
</dbReference>
<dbReference type="EMBL" id="JAUIZM010000001">
    <property type="protein sequence ID" value="KAK1403086.1"/>
    <property type="molecule type" value="Genomic_DNA"/>
</dbReference>
<reference evidence="6" key="1">
    <citation type="submission" date="2023-02" db="EMBL/GenBank/DDBJ databases">
        <title>Genome of toxic invasive species Heracleum sosnowskyi carries increased number of genes despite the absence of recent whole-genome duplications.</title>
        <authorList>
            <person name="Schelkunov M."/>
            <person name="Shtratnikova V."/>
            <person name="Makarenko M."/>
            <person name="Klepikova A."/>
            <person name="Omelchenko D."/>
            <person name="Novikova G."/>
            <person name="Obukhova E."/>
            <person name="Bogdanov V."/>
            <person name="Penin A."/>
            <person name="Logacheva M."/>
        </authorList>
    </citation>
    <scope>NUCLEOTIDE SEQUENCE</scope>
    <source>
        <strain evidence="6">Hsosn_3</strain>
        <tissue evidence="6">Leaf</tissue>
    </source>
</reference>
<evidence type="ECO:0000256" key="2">
    <source>
        <dbReference type="ARBA" id="ARBA00011038"/>
    </source>
</evidence>
<keyword evidence="3 6" id="KW-0240">DNA-directed RNA polymerase</keyword>
<protein>
    <submittedName>
        <fullName evidence="6">DNA-directed RNA polymerase III subunit RPC6</fullName>
    </submittedName>
</protein>
<keyword evidence="7" id="KW-1185">Reference proteome</keyword>
<evidence type="ECO:0000256" key="5">
    <source>
        <dbReference type="ARBA" id="ARBA00023242"/>
    </source>
</evidence>
<evidence type="ECO:0000256" key="3">
    <source>
        <dbReference type="ARBA" id="ARBA00022478"/>
    </source>
</evidence>
<comment type="similarity">
    <text evidence="2">Belongs to the eukaryotic RPC34/RPC39 RNA polymerase subunit family.</text>
</comment>
<dbReference type="GO" id="GO:0006383">
    <property type="term" value="P:transcription by RNA polymerase III"/>
    <property type="evidence" value="ECO:0007669"/>
    <property type="project" value="InterPro"/>
</dbReference>
<name>A0AAD8JG56_9APIA</name>
<dbReference type="InterPro" id="IPR036390">
    <property type="entry name" value="WH_DNA-bd_sf"/>
</dbReference>
<dbReference type="InterPro" id="IPR016049">
    <property type="entry name" value="RNA_pol_Rpc34-like"/>
</dbReference>
<dbReference type="SUPFAM" id="SSF46785">
    <property type="entry name" value="Winged helix' DNA-binding domain"/>
    <property type="match status" value="1"/>
</dbReference>
<dbReference type="Pfam" id="PF05158">
    <property type="entry name" value="RNA_pol_Rpc34"/>
    <property type="match status" value="1"/>
</dbReference>
<dbReference type="Gene3D" id="1.10.10.10">
    <property type="entry name" value="Winged helix-like DNA-binding domain superfamily/Winged helix DNA-binding domain"/>
    <property type="match status" value="1"/>
</dbReference>
<reference evidence="6" key="2">
    <citation type="submission" date="2023-05" db="EMBL/GenBank/DDBJ databases">
        <authorList>
            <person name="Schelkunov M.I."/>
        </authorList>
    </citation>
    <scope>NUCLEOTIDE SEQUENCE</scope>
    <source>
        <strain evidence="6">Hsosn_3</strain>
        <tissue evidence="6">Leaf</tissue>
    </source>
</reference>
<evidence type="ECO:0000256" key="1">
    <source>
        <dbReference type="ARBA" id="ARBA00004123"/>
    </source>
</evidence>
<comment type="subcellular location">
    <subcellularLocation>
        <location evidence="1">Nucleus</location>
    </subcellularLocation>
</comment>
<organism evidence="6 7">
    <name type="scientific">Heracleum sosnowskyi</name>
    <dbReference type="NCBI Taxonomy" id="360622"/>
    <lineage>
        <taxon>Eukaryota</taxon>
        <taxon>Viridiplantae</taxon>
        <taxon>Streptophyta</taxon>
        <taxon>Embryophyta</taxon>
        <taxon>Tracheophyta</taxon>
        <taxon>Spermatophyta</taxon>
        <taxon>Magnoliopsida</taxon>
        <taxon>eudicotyledons</taxon>
        <taxon>Gunneridae</taxon>
        <taxon>Pentapetalae</taxon>
        <taxon>asterids</taxon>
        <taxon>campanulids</taxon>
        <taxon>Apiales</taxon>
        <taxon>Apiaceae</taxon>
        <taxon>Apioideae</taxon>
        <taxon>apioid superclade</taxon>
        <taxon>Tordylieae</taxon>
        <taxon>Tordyliinae</taxon>
        <taxon>Heracleum</taxon>
    </lineage>
</organism>